<reference evidence="2 3" key="1">
    <citation type="submission" date="2018-01" db="EMBL/GenBank/DDBJ databases">
        <authorList>
            <person name="Clerissi C."/>
        </authorList>
    </citation>
    <scope>NUCLEOTIDE SEQUENCE [LARGE SCALE GENOMIC DNA]</scope>
    <source>
        <strain evidence="2">Cupriavidus taiwanensis LMG 19430</strain>
    </source>
</reference>
<gene>
    <name evidence="2" type="ORF">CBM2586_A10708</name>
</gene>
<protein>
    <submittedName>
        <fullName evidence="2">Uncharacterized protein</fullName>
    </submittedName>
</protein>
<dbReference type="EMBL" id="OFSN01000001">
    <property type="protein sequence ID" value="SOY40743.1"/>
    <property type="molecule type" value="Genomic_DNA"/>
</dbReference>
<accession>A0A975WQB6</accession>
<comment type="caution">
    <text evidence="2">The sequence shown here is derived from an EMBL/GenBank/DDBJ whole genome shotgun (WGS) entry which is preliminary data.</text>
</comment>
<dbReference type="AlphaFoldDB" id="A0A975WQB6"/>
<evidence type="ECO:0000313" key="2">
    <source>
        <dbReference type="EMBL" id="SOY40743.1"/>
    </source>
</evidence>
<sequence length="56" mass="5942">MTESLSEQGISDCPGARCAPQDGPEAARNQNQAFTVCAMFCQKVSGIHISPAVMTR</sequence>
<proteinExistence type="predicted"/>
<evidence type="ECO:0000256" key="1">
    <source>
        <dbReference type="SAM" id="MobiDB-lite"/>
    </source>
</evidence>
<name>A0A975WQB6_9BURK</name>
<dbReference type="Proteomes" id="UP000257016">
    <property type="component" value="Unassembled WGS sequence"/>
</dbReference>
<organism evidence="2 3">
    <name type="scientific">Cupriavidus taiwanensis</name>
    <dbReference type="NCBI Taxonomy" id="164546"/>
    <lineage>
        <taxon>Bacteria</taxon>
        <taxon>Pseudomonadati</taxon>
        <taxon>Pseudomonadota</taxon>
        <taxon>Betaproteobacteria</taxon>
        <taxon>Burkholderiales</taxon>
        <taxon>Burkholderiaceae</taxon>
        <taxon>Cupriavidus</taxon>
    </lineage>
</organism>
<evidence type="ECO:0000313" key="3">
    <source>
        <dbReference type="Proteomes" id="UP000257016"/>
    </source>
</evidence>
<feature type="region of interest" description="Disordered" evidence="1">
    <location>
        <begin position="1"/>
        <end position="25"/>
    </location>
</feature>